<dbReference type="NCBIfam" id="TIGR04255">
    <property type="entry name" value="sporadTIGR04255"/>
    <property type="match status" value="1"/>
</dbReference>
<evidence type="ECO:0008006" key="2">
    <source>
        <dbReference type="Google" id="ProtNLM"/>
    </source>
</evidence>
<feature type="non-terminal residue" evidence="1">
    <location>
        <position position="1"/>
    </location>
</feature>
<dbReference type="AlphaFoldDB" id="X1JVF6"/>
<sequence>RFRDRFPRVEEHPPLEPVFERFGVRGVPRGSIQVEMLRKPPVPRCWFVNEAGTELIQVQQDRFVHNWRKVIGSEAYPRYEHVRETFAKELGVFQQFLHDESLGELLPNQAEVTYVNHIVLGDGWSHHGELAKVLTLCGDSCTETFLPDPEEIRVSGSFVIPSREGKPVGRLRFSVEPTYRKVDDQALFLLKLVARGQPLGSGLLGVTEFLDLGREWIVRGFADLTTAEMHRIWRRKG</sequence>
<comment type="caution">
    <text evidence="1">The sequence shown here is derived from an EMBL/GenBank/DDBJ whole genome shotgun (WGS) entry which is preliminary data.</text>
</comment>
<name>X1JVF6_9ZZZZ</name>
<evidence type="ECO:0000313" key="1">
    <source>
        <dbReference type="EMBL" id="GAH85390.1"/>
    </source>
</evidence>
<dbReference type="InterPro" id="IPR026349">
    <property type="entry name" value="CHP04255"/>
</dbReference>
<accession>X1JVF6</accession>
<protein>
    <recommendedName>
        <fullName evidence="2">TIGR04255 family protein</fullName>
    </recommendedName>
</protein>
<dbReference type="EMBL" id="BARU01035873">
    <property type="protein sequence ID" value="GAH85390.1"/>
    <property type="molecule type" value="Genomic_DNA"/>
</dbReference>
<proteinExistence type="predicted"/>
<organism evidence="1">
    <name type="scientific">marine sediment metagenome</name>
    <dbReference type="NCBI Taxonomy" id="412755"/>
    <lineage>
        <taxon>unclassified sequences</taxon>
        <taxon>metagenomes</taxon>
        <taxon>ecological metagenomes</taxon>
    </lineage>
</organism>
<gene>
    <name evidence="1" type="ORF">S03H2_56090</name>
</gene>
<reference evidence="1" key="1">
    <citation type="journal article" date="2014" name="Front. Microbiol.">
        <title>High frequency of phylogenetically diverse reductive dehalogenase-homologous genes in deep subseafloor sedimentary metagenomes.</title>
        <authorList>
            <person name="Kawai M."/>
            <person name="Futagami T."/>
            <person name="Toyoda A."/>
            <person name="Takaki Y."/>
            <person name="Nishi S."/>
            <person name="Hori S."/>
            <person name="Arai W."/>
            <person name="Tsubouchi T."/>
            <person name="Morono Y."/>
            <person name="Uchiyama I."/>
            <person name="Ito T."/>
            <person name="Fujiyama A."/>
            <person name="Inagaki F."/>
            <person name="Takami H."/>
        </authorList>
    </citation>
    <scope>NUCLEOTIDE SEQUENCE</scope>
    <source>
        <strain evidence="1">Expedition CK06-06</strain>
    </source>
</reference>